<keyword evidence="3" id="KW-1185">Reference proteome</keyword>
<evidence type="ECO:0000256" key="1">
    <source>
        <dbReference type="SAM" id="MobiDB-lite"/>
    </source>
</evidence>
<accession>A0A183U1S8</accession>
<reference evidence="4" key="1">
    <citation type="submission" date="2016-06" db="UniProtKB">
        <authorList>
            <consortium name="WormBaseParasite"/>
        </authorList>
    </citation>
    <scope>IDENTIFICATION</scope>
</reference>
<sequence>MMSPILEMQPIRPVPSESDAEDDVERSTEKTHLIHTHRSRSKDRERKHSKGNGHTETPSTSHSHTDTELHEKDASPRQYVMRVQPTEESAQPQRNEQRGGPPIVYSRLPDLEGQPRNNVSSRGRGVERMTHRSSNSTCVPRSDVAQRSRHKNTYV</sequence>
<gene>
    <name evidence="2" type="ORF">TCNE_LOCUS2449</name>
</gene>
<organism evidence="3 4">
    <name type="scientific">Toxocara canis</name>
    <name type="common">Canine roundworm</name>
    <dbReference type="NCBI Taxonomy" id="6265"/>
    <lineage>
        <taxon>Eukaryota</taxon>
        <taxon>Metazoa</taxon>
        <taxon>Ecdysozoa</taxon>
        <taxon>Nematoda</taxon>
        <taxon>Chromadorea</taxon>
        <taxon>Rhabditida</taxon>
        <taxon>Spirurina</taxon>
        <taxon>Ascaridomorpha</taxon>
        <taxon>Ascaridoidea</taxon>
        <taxon>Toxocaridae</taxon>
        <taxon>Toxocara</taxon>
    </lineage>
</organism>
<evidence type="ECO:0000313" key="2">
    <source>
        <dbReference type="EMBL" id="VDM28093.1"/>
    </source>
</evidence>
<protein>
    <submittedName>
        <fullName evidence="2 4">Uncharacterized protein</fullName>
    </submittedName>
</protein>
<name>A0A183U1S8_TOXCA</name>
<evidence type="ECO:0000313" key="4">
    <source>
        <dbReference type="WBParaSite" id="TCNE_0000244801-mRNA-1"/>
    </source>
</evidence>
<dbReference type="EMBL" id="UYWY01002463">
    <property type="protein sequence ID" value="VDM28093.1"/>
    <property type="molecule type" value="Genomic_DNA"/>
</dbReference>
<dbReference type="Proteomes" id="UP000050794">
    <property type="component" value="Unassembled WGS sequence"/>
</dbReference>
<reference evidence="2 3" key="2">
    <citation type="submission" date="2018-11" db="EMBL/GenBank/DDBJ databases">
        <authorList>
            <consortium name="Pathogen Informatics"/>
        </authorList>
    </citation>
    <scope>NUCLEOTIDE SEQUENCE [LARGE SCALE GENOMIC DNA]</scope>
</reference>
<proteinExistence type="predicted"/>
<dbReference type="AlphaFoldDB" id="A0A183U1S8"/>
<evidence type="ECO:0000313" key="3">
    <source>
        <dbReference type="Proteomes" id="UP000050794"/>
    </source>
</evidence>
<feature type="region of interest" description="Disordered" evidence="1">
    <location>
        <begin position="1"/>
        <end position="155"/>
    </location>
</feature>
<dbReference type="WBParaSite" id="TCNE_0000244801-mRNA-1">
    <property type="protein sequence ID" value="TCNE_0000244801-mRNA-1"/>
    <property type="gene ID" value="TCNE_0000244801"/>
</dbReference>
<feature type="compositionally biased region" description="Basic and acidic residues" evidence="1">
    <location>
        <begin position="63"/>
        <end position="75"/>
    </location>
</feature>
<feature type="compositionally biased region" description="Basic residues" evidence="1">
    <location>
        <begin position="33"/>
        <end position="51"/>
    </location>
</feature>